<dbReference type="SUPFAM" id="SSF52096">
    <property type="entry name" value="ClpP/crotonase"/>
    <property type="match status" value="1"/>
</dbReference>
<protein>
    <submittedName>
        <fullName evidence="1">Uncharacterized protein</fullName>
    </submittedName>
</protein>
<organism evidence="1 2">
    <name type="scientific">Pullulanibacillus pueri</name>
    <dbReference type="NCBI Taxonomy" id="1437324"/>
    <lineage>
        <taxon>Bacteria</taxon>
        <taxon>Bacillati</taxon>
        <taxon>Bacillota</taxon>
        <taxon>Bacilli</taxon>
        <taxon>Bacillales</taxon>
        <taxon>Sporolactobacillaceae</taxon>
        <taxon>Pullulanibacillus</taxon>
    </lineage>
</organism>
<evidence type="ECO:0000313" key="1">
    <source>
        <dbReference type="EMBL" id="GGH77017.1"/>
    </source>
</evidence>
<reference evidence="1" key="2">
    <citation type="submission" date="2020-09" db="EMBL/GenBank/DDBJ databases">
        <authorList>
            <person name="Sun Q."/>
            <person name="Zhou Y."/>
        </authorList>
    </citation>
    <scope>NUCLEOTIDE SEQUENCE</scope>
    <source>
        <strain evidence="1">CGMCC 1.12777</strain>
    </source>
</reference>
<reference evidence="1" key="1">
    <citation type="journal article" date="2014" name="Int. J. Syst. Evol. Microbiol.">
        <title>Complete genome sequence of Corynebacterium casei LMG S-19264T (=DSM 44701T), isolated from a smear-ripened cheese.</title>
        <authorList>
            <consortium name="US DOE Joint Genome Institute (JGI-PGF)"/>
            <person name="Walter F."/>
            <person name="Albersmeier A."/>
            <person name="Kalinowski J."/>
            <person name="Ruckert C."/>
        </authorList>
    </citation>
    <scope>NUCLEOTIDE SEQUENCE</scope>
    <source>
        <strain evidence="1">CGMCC 1.12777</strain>
    </source>
</reference>
<dbReference type="AlphaFoldDB" id="A0A8J3EKE2"/>
<dbReference type="EMBL" id="BMFV01000004">
    <property type="protein sequence ID" value="GGH77017.1"/>
    <property type="molecule type" value="Genomic_DNA"/>
</dbReference>
<dbReference type="Gene3D" id="3.90.226.10">
    <property type="entry name" value="2-enoyl-CoA Hydratase, Chain A, domain 1"/>
    <property type="match status" value="1"/>
</dbReference>
<accession>A0A8J3EKE2</accession>
<name>A0A8J3EKE2_9BACL</name>
<dbReference type="InterPro" id="IPR029045">
    <property type="entry name" value="ClpP/crotonase-like_dom_sf"/>
</dbReference>
<evidence type="ECO:0000313" key="2">
    <source>
        <dbReference type="Proteomes" id="UP000656813"/>
    </source>
</evidence>
<keyword evidence="2" id="KW-1185">Reference proteome</keyword>
<gene>
    <name evidence="1" type="ORF">GCM10007096_08290</name>
</gene>
<dbReference type="Proteomes" id="UP000656813">
    <property type="component" value="Unassembled WGS sequence"/>
</dbReference>
<dbReference type="RefSeq" id="WP_229745393.1">
    <property type="nucleotide sequence ID" value="NZ_BMFV01000004.1"/>
</dbReference>
<sequence>MIDARSSSKVTVIGRATRGVLDCSNQAIETFEDEGYEFYYATSRSDRIDKGTGIDFNGIKPDVYVLWTPEHLEHDVDIEKALQLLQSRV</sequence>
<proteinExistence type="predicted"/>
<comment type="caution">
    <text evidence="1">The sequence shown here is derived from an EMBL/GenBank/DDBJ whole genome shotgun (WGS) entry which is preliminary data.</text>
</comment>